<dbReference type="Proteomes" id="UP001359485">
    <property type="component" value="Unassembled WGS sequence"/>
</dbReference>
<dbReference type="InterPro" id="IPR036180">
    <property type="entry name" value="Gelsolin-like_dom_sf"/>
</dbReference>
<keyword evidence="21" id="KW-1185">Reference proteome</keyword>
<dbReference type="InterPro" id="IPR036175">
    <property type="entry name" value="Sec23/24_helical_dom_sf"/>
</dbReference>
<proteinExistence type="inferred from homology"/>
<feature type="domain" description="Sec23/Sec24 helical" evidence="17">
    <location>
        <begin position="1038"/>
        <end position="1138"/>
    </location>
</feature>
<dbReference type="Gene3D" id="3.40.50.410">
    <property type="entry name" value="von Willebrand factor, type A domain"/>
    <property type="match status" value="1"/>
</dbReference>
<feature type="compositionally biased region" description="Polar residues" evidence="13">
    <location>
        <begin position="225"/>
        <end position="251"/>
    </location>
</feature>
<feature type="compositionally biased region" description="Low complexity" evidence="13">
    <location>
        <begin position="353"/>
        <end position="363"/>
    </location>
</feature>
<dbReference type="Pfam" id="PF04811">
    <property type="entry name" value="Sec23_trunk"/>
    <property type="match status" value="1"/>
</dbReference>
<evidence type="ECO:0000256" key="5">
    <source>
        <dbReference type="ARBA" id="ARBA00022448"/>
    </source>
</evidence>
<dbReference type="InterPro" id="IPR029006">
    <property type="entry name" value="ADF-H/Gelsolin-like_dom_sf"/>
</dbReference>
<dbReference type="SUPFAM" id="SSF81811">
    <property type="entry name" value="Helical domain of Sec23/24"/>
    <property type="match status" value="1"/>
</dbReference>
<feature type="compositionally biased region" description="Polar residues" evidence="13">
    <location>
        <begin position="377"/>
        <end position="392"/>
    </location>
</feature>
<feature type="domain" description="Gelsolin-like" evidence="14">
    <location>
        <begin position="1166"/>
        <end position="1238"/>
    </location>
</feature>
<dbReference type="Gene3D" id="2.60.40.1670">
    <property type="entry name" value="beta-sandwich domain of Sec23/24"/>
    <property type="match status" value="1"/>
</dbReference>
<accession>A0ABR1BEH2</accession>
<dbReference type="Pfam" id="PF04810">
    <property type="entry name" value="zf-Sec23_Sec24"/>
    <property type="match status" value="1"/>
</dbReference>
<dbReference type="InterPro" id="IPR006895">
    <property type="entry name" value="Znf_Sec23_Sec24"/>
</dbReference>
<keyword evidence="12" id="KW-0968">Cytoplasmic vesicle</keyword>
<feature type="compositionally biased region" description="Polar residues" evidence="13">
    <location>
        <begin position="287"/>
        <end position="299"/>
    </location>
</feature>
<evidence type="ECO:0000259" key="18">
    <source>
        <dbReference type="Pfam" id="PF08033"/>
    </source>
</evidence>
<dbReference type="InterPro" id="IPR006896">
    <property type="entry name" value="Sec23/24_trunk_dom"/>
</dbReference>
<evidence type="ECO:0000256" key="3">
    <source>
        <dbReference type="ARBA" id="ARBA00004397"/>
    </source>
</evidence>
<dbReference type="Pfam" id="PF08033">
    <property type="entry name" value="Sec23_BS"/>
    <property type="match status" value="1"/>
</dbReference>
<evidence type="ECO:0000256" key="7">
    <source>
        <dbReference type="ARBA" id="ARBA00022824"/>
    </source>
</evidence>
<evidence type="ECO:0000256" key="2">
    <source>
        <dbReference type="ARBA" id="ARBA00004394"/>
    </source>
</evidence>
<keyword evidence="9" id="KW-0653">Protein transport</keyword>
<name>A0ABR1BEH2_POLSC</name>
<reference evidence="20 21" key="1">
    <citation type="submission" date="2023-09" db="EMBL/GenBank/DDBJ databases">
        <title>Genomes of two closely related lineages of the louse Polyplax serrata with different host specificities.</title>
        <authorList>
            <person name="Martinu J."/>
            <person name="Tarabai H."/>
            <person name="Stefka J."/>
            <person name="Hypsa V."/>
        </authorList>
    </citation>
    <scope>NUCLEOTIDE SEQUENCE [LARGE SCALE GENOMIC DNA]</scope>
    <source>
        <strain evidence="20">98ZLc_SE</strain>
    </source>
</reference>
<evidence type="ECO:0000259" key="14">
    <source>
        <dbReference type="Pfam" id="PF00626"/>
    </source>
</evidence>
<dbReference type="SUPFAM" id="SSF82919">
    <property type="entry name" value="Zn-finger domain of Sec23/24"/>
    <property type="match status" value="1"/>
</dbReference>
<feature type="domain" description="Zinc finger Sec23/Sec24-type" evidence="15">
    <location>
        <begin position="628"/>
        <end position="665"/>
    </location>
</feature>
<feature type="region of interest" description="Disordered" evidence="13">
    <location>
        <begin position="225"/>
        <end position="336"/>
    </location>
</feature>
<dbReference type="InterPro" id="IPR050550">
    <property type="entry name" value="SEC23_SEC24_subfamily"/>
</dbReference>
<evidence type="ECO:0000256" key="4">
    <source>
        <dbReference type="ARBA" id="ARBA00008334"/>
    </source>
</evidence>
<evidence type="ECO:0000256" key="10">
    <source>
        <dbReference type="ARBA" id="ARBA00023034"/>
    </source>
</evidence>
<keyword evidence="6" id="KW-0963">Cytoplasm</keyword>
<feature type="domain" description="Sec23/Sec24 trunk" evidence="16">
    <location>
        <begin position="701"/>
        <end position="938"/>
    </location>
</feature>
<feature type="domain" description="Sec23/Sec24 beta-sandwich" evidence="18">
    <location>
        <begin position="943"/>
        <end position="1027"/>
    </location>
</feature>
<comment type="caution">
    <text evidence="20">The sequence shown here is derived from an EMBL/GenBank/DDBJ whole genome shotgun (WGS) entry which is preliminary data.</text>
</comment>
<comment type="similarity">
    <text evidence="4">Belongs to the SEC23/SEC24 family. SEC24 subfamily.</text>
</comment>
<keyword evidence="8" id="KW-0931">ER-Golgi transport</keyword>
<keyword evidence="7" id="KW-0256">Endoplasmic reticulum</keyword>
<dbReference type="SUPFAM" id="SSF82754">
    <property type="entry name" value="C-terminal, gelsolin-like domain of Sec23/24"/>
    <property type="match status" value="1"/>
</dbReference>
<dbReference type="PANTHER" id="PTHR13803:SF39">
    <property type="entry name" value="SECRETORY 24AB, ISOFORM A"/>
    <property type="match status" value="1"/>
</dbReference>
<evidence type="ECO:0000256" key="13">
    <source>
        <dbReference type="SAM" id="MobiDB-lite"/>
    </source>
</evidence>
<sequence length="1287" mass="143730">MTHWDLEHRIFAVEQYFRNNESIGMVQQLFRKHFNIARNNVIPDENTILRWVDAFRLTGSVIKRRPSDYPQPVPQIATYINMDVENDIQETLPSPVKASNFTKLLLKQKIMTDKNQQSLVNGIPQFQPANSMLMQANYTRQSQGNVMPPSTMDYNSFSNQLQKPYTSMVNGQVPQPSVVGTTWQPQPNYAVSSYTTHSGDGTLPQSSITTQQTPAMFLNKSSITHSGSTYSEASQNNHPSSNQVNPSSHPSLSHIMPPNLQSNSQNILKPTPVINRPNIPSAGVFQPSGSGDAPQNQAYEQMAKATPGGLQYSSKPSTGPPRLLSQTQTTKSLNGPHTPVGFVSTSSPYNRPAAAATSITTTTNLSNSFSVPPPPISSQEITPQKPNSSQVNYSVTEANPPTIQTPSQTYLQQSSSQHTQHGFYGQVQGQQLQPPPPLTTNQYQTMYKTSATNVSAPSEKQSVNHFSNSVQGIQTYQNQFSGRMVPPPTSSDVPPPRNVHRLQGTTMSRPMPPGGTNTSKYIGMNTLTQGMERMSVTQQGYNKLWGMETVDLLQCRNILPPQKVTPPPIRLHQEFMDSVNCSPEIFCCTLNKIPESNSLLQKSRLPLGILIHPFRDLSQLAVIQCSSIVRCRTCRTYINPFVYFVDNKRWKCNLCFRVNELPDEFQFDPVSKTYGDPSRRPEIRSSTIEFIAPSEYMLRPPQPAIYLFVLDVSRWGCDCGYLETLCSVLLDELDNIPGDSRTQIGFILFDSTIHFFSIAENYNQAHEMIVTDIDDVFLPTPDSLLVNLNENRQLIRDLLHELPKKYAESFDTDSALGPALQAAYKLMSPTGGRITVFQSCLPNKGPGALNMRDDPNQRAAKDVRNLGPQTDFYKRLSLDCSTQQISVDLFLVSSQYSDLATLGGISQFSGGCIHHFPLFRRVNPESNERLARALRRYLTRKIGFEAVMRVRCSRGLSIHTFHGNFFVRSTDLLSLPNVNPDAGFGMQIAIEDSLVELQCVCFQAAVLYTSAKGERRIRVHTLCLPISSNLSDILTSADQQAIIGLLSKMAVDRSLKSNLSDAREAFINVAIDILSAYKLVETSGGQNTILAPVNLSLIPLYILALLKSTAFRTGQNTRLDDRVFAMSQLKTLPLRELIQLVHPDLYHITHLDDQTGVEFEDKMVAQPARLSLSSEHLDSRGAFLIDTPDVIYLLIGKNVSTEFLITIFDVRDVKQINKDLVELPELGNDASEKLRHFINFLQSEKPWPAIIKIVFEPNSLTPFFINDKAENALSYYELLHHVKAQLK</sequence>
<dbReference type="CDD" id="cd01479">
    <property type="entry name" value="Sec24-like"/>
    <property type="match status" value="1"/>
</dbReference>
<dbReference type="Gene3D" id="2.30.30.380">
    <property type="entry name" value="Zn-finger domain of Sec23/24"/>
    <property type="match status" value="1"/>
</dbReference>
<dbReference type="Gene3D" id="1.20.120.730">
    <property type="entry name" value="Sec23/Sec24 helical domain"/>
    <property type="match status" value="1"/>
</dbReference>
<dbReference type="InterPro" id="IPR041742">
    <property type="entry name" value="Sec24-like_trunk_dom"/>
</dbReference>
<gene>
    <name evidence="20" type="ORF">RUM44_013551</name>
</gene>
<dbReference type="Gene3D" id="3.40.20.10">
    <property type="entry name" value="Severin"/>
    <property type="match status" value="1"/>
</dbReference>
<dbReference type="Pfam" id="PF16087">
    <property type="entry name" value="DUF4817"/>
    <property type="match status" value="1"/>
</dbReference>
<comment type="subcellular location">
    <subcellularLocation>
        <location evidence="1">Cytoplasmic vesicle</location>
        <location evidence="1">COPII-coated vesicle membrane</location>
        <topology evidence="1">Peripheral membrane protein</topology>
        <orientation evidence="1">Cytoplasmic side</orientation>
    </subcellularLocation>
    <subcellularLocation>
        <location evidence="3">Endoplasmic reticulum membrane</location>
        <topology evidence="3">Peripheral membrane protein</topology>
        <orientation evidence="3">Cytoplasmic side</orientation>
    </subcellularLocation>
    <subcellularLocation>
        <location evidence="2">Golgi apparatus membrane</location>
    </subcellularLocation>
</comment>
<dbReference type="PANTHER" id="PTHR13803">
    <property type="entry name" value="SEC24-RELATED PROTEIN"/>
    <property type="match status" value="1"/>
</dbReference>
<evidence type="ECO:0000256" key="8">
    <source>
        <dbReference type="ARBA" id="ARBA00022892"/>
    </source>
</evidence>
<evidence type="ECO:0000259" key="16">
    <source>
        <dbReference type="Pfam" id="PF04811"/>
    </source>
</evidence>
<keyword evidence="10" id="KW-0333">Golgi apparatus</keyword>
<protein>
    <recommendedName>
        <fullName evidence="22">Protein transport protein Sec24A</fullName>
    </recommendedName>
</protein>
<feature type="compositionally biased region" description="Polar residues" evidence="13">
    <location>
        <begin position="259"/>
        <end position="268"/>
    </location>
</feature>
<evidence type="ECO:0000259" key="15">
    <source>
        <dbReference type="Pfam" id="PF04810"/>
    </source>
</evidence>
<evidence type="ECO:0000313" key="20">
    <source>
        <dbReference type="EMBL" id="KAK6641833.1"/>
    </source>
</evidence>
<feature type="compositionally biased region" description="Polar residues" evidence="13">
    <location>
        <begin position="324"/>
        <end position="335"/>
    </location>
</feature>
<dbReference type="InterPro" id="IPR012990">
    <property type="entry name" value="Beta-sandwich_Sec23_24"/>
</dbReference>
<dbReference type="Pfam" id="PF04815">
    <property type="entry name" value="Sec23_helical"/>
    <property type="match status" value="1"/>
</dbReference>
<feature type="domain" description="DUF4817" evidence="19">
    <location>
        <begin position="6"/>
        <end position="61"/>
    </location>
</feature>
<evidence type="ECO:0000259" key="17">
    <source>
        <dbReference type="Pfam" id="PF04815"/>
    </source>
</evidence>
<evidence type="ECO:0000313" key="21">
    <source>
        <dbReference type="Proteomes" id="UP001359485"/>
    </source>
</evidence>
<evidence type="ECO:0000256" key="1">
    <source>
        <dbReference type="ARBA" id="ARBA00004299"/>
    </source>
</evidence>
<dbReference type="SUPFAM" id="SSF53300">
    <property type="entry name" value="vWA-like"/>
    <property type="match status" value="1"/>
</dbReference>
<evidence type="ECO:0000259" key="19">
    <source>
        <dbReference type="Pfam" id="PF16087"/>
    </source>
</evidence>
<keyword evidence="11" id="KW-0472">Membrane</keyword>
<dbReference type="InterPro" id="IPR032135">
    <property type="entry name" value="DUF4817"/>
</dbReference>
<evidence type="ECO:0000256" key="6">
    <source>
        <dbReference type="ARBA" id="ARBA00022490"/>
    </source>
</evidence>
<evidence type="ECO:0000256" key="9">
    <source>
        <dbReference type="ARBA" id="ARBA00022927"/>
    </source>
</evidence>
<dbReference type="InterPro" id="IPR036465">
    <property type="entry name" value="vWFA_dom_sf"/>
</dbReference>
<dbReference type="EMBL" id="JAWJWF010000001">
    <property type="protein sequence ID" value="KAK6641833.1"/>
    <property type="molecule type" value="Genomic_DNA"/>
</dbReference>
<feature type="region of interest" description="Disordered" evidence="13">
    <location>
        <begin position="353"/>
        <end position="392"/>
    </location>
</feature>
<dbReference type="SUPFAM" id="SSF81995">
    <property type="entry name" value="beta-sandwich domain of Sec23/24"/>
    <property type="match status" value="1"/>
</dbReference>
<dbReference type="Pfam" id="PF00626">
    <property type="entry name" value="Gelsolin"/>
    <property type="match status" value="1"/>
</dbReference>
<dbReference type="InterPro" id="IPR036174">
    <property type="entry name" value="Znf_Sec23_Sec24_sf"/>
</dbReference>
<dbReference type="InterPro" id="IPR006900">
    <property type="entry name" value="Sec23/24_helical_dom"/>
</dbReference>
<evidence type="ECO:0000256" key="12">
    <source>
        <dbReference type="ARBA" id="ARBA00023329"/>
    </source>
</evidence>
<evidence type="ECO:0000256" key="11">
    <source>
        <dbReference type="ARBA" id="ARBA00023136"/>
    </source>
</evidence>
<organism evidence="20 21">
    <name type="scientific">Polyplax serrata</name>
    <name type="common">Common mouse louse</name>
    <dbReference type="NCBI Taxonomy" id="468196"/>
    <lineage>
        <taxon>Eukaryota</taxon>
        <taxon>Metazoa</taxon>
        <taxon>Ecdysozoa</taxon>
        <taxon>Arthropoda</taxon>
        <taxon>Hexapoda</taxon>
        <taxon>Insecta</taxon>
        <taxon>Pterygota</taxon>
        <taxon>Neoptera</taxon>
        <taxon>Paraneoptera</taxon>
        <taxon>Psocodea</taxon>
        <taxon>Troctomorpha</taxon>
        <taxon>Phthiraptera</taxon>
        <taxon>Anoplura</taxon>
        <taxon>Polyplacidae</taxon>
        <taxon>Polyplax</taxon>
    </lineage>
</organism>
<evidence type="ECO:0008006" key="22">
    <source>
        <dbReference type="Google" id="ProtNLM"/>
    </source>
</evidence>
<keyword evidence="5" id="KW-0813">Transport</keyword>
<dbReference type="InterPro" id="IPR007123">
    <property type="entry name" value="Gelsolin-like_dom"/>
</dbReference>